<feature type="region of interest" description="Disordered" evidence="2">
    <location>
        <begin position="192"/>
        <end position="246"/>
    </location>
</feature>
<feature type="region of interest" description="Disordered" evidence="2">
    <location>
        <begin position="470"/>
        <end position="514"/>
    </location>
</feature>
<organism evidence="3 4">
    <name type="scientific">Streblomastix strix</name>
    <dbReference type="NCBI Taxonomy" id="222440"/>
    <lineage>
        <taxon>Eukaryota</taxon>
        <taxon>Metamonada</taxon>
        <taxon>Preaxostyla</taxon>
        <taxon>Oxymonadida</taxon>
        <taxon>Streblomastigidae</taxon>
        <taxon>Streblomastix</taxon>
    </lineage>
</organism>
<feature type="region of interest" description="Disordered" evidence="2">
    <location>
        <begin position="387"/>
        <end position="423"/>
    </location>
</feature>
<dbReference type="AlphaFoldDB" id="A0A5J4X4F7"/>
<accession>A0A5J4X4F7</accession>
<name>A0A5J4X4F7_9EUKA</name>
<sequence>MEKAKHPAEVFRHQQRQKELKKIKQQRREKREKSAKDKEKPPVQNTTQKTVKPQIGAEMPPPPALKQQTSVITGINKIQPSTYPPTTQIPSYASNQMPQLFPPVMMPPQPYQGFILPQLPQQSGLLQYPHNASIVQPYLIPVIYPMNQNSNYNQYNNISNNYSGSSLLPQPGSLLPIPIPSQSNYFNHHLHQSNYIIPPPPPPDSPPPDEDDEDEDIKNQLLNINRGKGLLQDPNVGLLQNPDISNKQDINKDMQQEQNRIIQLDSDTPEDNNQLIQEKEQKVEWKKIIEEDNTNKEDNNKENVNKEEEIDNQLIFNQAQSEQRIQTINTEDNNKSVQNKIRKKKKKKKKINITNFNEGNIGSKRRRLNEDESELNEIIEEKHIQDFGIMDYGDSDDEDDTNINKRNNMNENKNNENDNKLKGQIDQHEIESEYESYYEDEDGNQISEEDNYIQSKDPPIQRNLLEHPFYTSFDNQPHDDNKKEDISDVSQQYDQDNQDEERSNERRIQREKKKSQLKESVSWLQFGIMNDEIFSTPVKRSREQLNEQHHPTFVAHTKIQLKPSIEDTNIDNKTNIDNLKKTQLINAPISIDKKNLFVPRALMKQKK</sequence>
<evidence type="ECO:0000256" key="1">
    <source>
        <dbReference type="SAM" id="Coils"/>
    </source>
</evidence>
<evidence type="ECO:0000256" key="2">
    <source>
        <dbReference type="SAM" id="MobiDB-lite"/>
    </source>
</evidence>
<feature type="region of interest" description="Disordered" evidence="2">
    <location>
        <begin position="1"/>
        <end position="64"/>
    </location>
</feature>
<keyword evidence="1" id="KW-0175">Coiled coil</keyword>
<evidence type="ECO:0000313" key="4">
    <source>
        <dbReference type="Proteomes" id="UP000324800"/>
    </source>
</evidence>
<proteinExistence type="predicted"/>
<feature type="compositionally biased region" description="Basic and acidic residues" evidence="2">
    <location>
        <begin position="29"/>
        <end position="41"/>
    </location>
</feature>
<feature type="compositionally biased region" description="Basic and acidic residues" evidence="2">
    <location>
        <begin position="1"/>
        <end position="22"/>
    </location>
</feature>
<feature type="compositionally biased region" description="Acidic residues" evidence="2">
    <location>
        <begin position="207"/>
        <end position="216"/>
    </location>
</feature>
<feature type="compositionally biased region" description="Basic and acidic residues" evidence="2">
    <location>
        <begin position="476"/>
        <end position="486"/>
    </location>
</feature>
<gene>
    <name evidence="3" type="ORF">EZS28_002800</name>
</gene>
<dbReference type="Proteomes" id="UP000324800">
    <property type="component" value="Unassembled WGS sequence"/>
</dbReference>
<evidence type="ECO:0000313" key="3">
    <source>
        <dbReference type="EMBL" id="KAA6401672.1"/>
    </source>
</evidence>
<dbReference type="EMBL" id="SNRW01000351">
    <property type="protein sequence ID" value="KAA6401672.1"/>
    <property type="molecule type" value="Genomic_DNA"/>
</dbReference>
<comment type="caution">
    <text evidence="3">The sequence shown here is derived from an EMBL/GenBank/DDBJ whole genome shotgun (WGS) entry which is preliminary data.</text>
</comment>
<reference evidence="3 4" key="1">
    <citation type="submission" date="2019-03" db="EMBL/GenBank/DDBJ databases">
        <title>Single cell metagenomics reveals metabolic interactions within the superorganism composed of flagellate Streblomastix strix and complex community of Bacteroidetes bacteria on its surface.</title>
        <authorList>
            <person name="Treitli S.C."/>
            <person name="Kolisko M."/>
            <person name="Husnik F."/>
            <person name="Keeling P."/>
            <person name="Hampl V."/>
        </authorList>
    </citation>
    <scope>NUCLEOTIDE SEQUENCE [LARGE SCALE GENOMIC DNA]</scope>
    <source>
        <strain evidence="3">ST1C</strain>
    </source>
</reference>
<protein>
    <submittedName>
        <fullName evidence="3">Uncharacterized protein</fullName>
    </submittedName>
</protein>
<feature type="compositionally biased region" description="Pro residues" evidence="2">
    <location>
        <begin position="197"/>
        <end position="206"/>
    </location>
</feature>
<feature type="compositionally biased region" description="Basic and acidic residues" evidence="2">
    <location>
        <begin position="413"/>
        <end position="423"/>
    </location>
</feature>
<feature type="coiled-coil region" evidence="1">
    <location>
        <begin position="247"/>
        <end position="309"/>
    </location>
</feature>